<evidence type="ECO:0000313" key="2">
    <source>
        <dbReference type="Proteomes" id="UP000078250"/>
    </source>
</evidence>
<organism evidence="1 2">
    <name type="scientific">Proteus hauseri ATCC 700826</name>
    <dbReference type="NCBI Taxonomy" id="1354271"/>
    <lineage>
        <taxon>Bacteria</taxon>
        <taxon>Pseudomonadati</taxon>
        <taxon>Pseudomonadota</taxon>
        <taxon>Gammaproteobacteria</taxon>
        <taxon>Enterobacterales</taxon>
        <taxon>Morganellaceae</taxon>
        <taxon>Proteus</taxon>
    </lineage>
</organism>
<dbReference type="AlphaFoldDB" id="A0AAJ3HT64"/>
<keyword evidence="2" id="KW-1185">Reference proteome</keyword>
<dbReference type="Proteomes" id="UP000078250">
    <property type="component" value="Unassembled WGS sequence"/>
</dbReference>
<dbReference type="EMBL" id="LXEV01000022">
    <property type="protein sequence ID" value="OAT46878.1"/>
    <property type="molecule type" value="Genomic_DNA"/>
</dbReference>
<accession>A0AAJ3HT64</accession>
<proteinExistence type="predicted"/>
<gene>
    <name evidence="1" type="ORF">M997_1876</name>
</gene>
<evidence type="ECO:0000313" key="1">
    <source>
        <dbReference type="EMBL" id="OAT46878.1"/>
    </source>
</evidence>
<dbReference type="RefSeq" id="WP_064719859.1">
    <property type="nucleotide sequence ID" value="NZ_LXEV01000022.1"/>
</dbReference>
<reference evidence="1 2" key="1">
    <citation type="submission" date="2016-04" db="EMBL/GenBank/DDBJ databases">
        <title>ATOL: Assembling a taxonomically balanced genome-scale reconstruction of the evolutionary history of the Enterobacteriaceae.</title>
        <authorList>
            <person name="Plunkett G.III."/>
            <person name="Neeno-Eckwall E.C."/>
            <person name="Glasner J.D."/>
            <person name="Perna N.T."/>
        </authorList>
    </citation>
    <scope>NUCLEOTIDE SEQUENCE [LARGE SCALE GENOMIC DNA]</scope>
    <source>
        <strain evidence="1 2">ATCC 700826</strain>
    </source>
</reference>
<name>A0AAJ3HT64_PROHU</name>
<protein>
    <submittedName>
        <fullName evidence="1">Uncharacterized protein</fullName>
    </submittedName>
</protein>
<comment type="caution">
    <text evidence="1">The sequence shown here is derived from an EMBL/GenBank/DDBJ whole genome shotgun (WGS) entry which is preliminary data.</text>
</comment>
<sequence>MNEDIIFTATEVNCYIEDDVTIIGIGDDPVSPEHFIILSRFDEEDEDIDNSIGFMTHLSDIETINAIKQITLSREKVIFSLTTDIKISINLEIDDSHFTHLHEYLLLIIKDSSIKLIVKQ</sequence>